<dbReference type="GO" id="GO:0005840">
    <property type="term" value="C:ribosome"/>
    <property type="evidence" value="ECO:0007669"/>
    <property type="project" value="UniProtKB-KW"/>
</dbReference>
<dbReference type="PANTHER" id="PTHR28184:SF1">
    <property type="entry name" value="LARGE RIBOSOMAL SUBUNIT PROTEIN ML67"/>
    <property type="match status" value="1"/>
</dbReference>
<dbReference type="EMBL" id="JAGMWT010000003">
    <property type="protein sequence ID" value="KAH7132161.1"/>
    <property type="molecule type" value="Genomic_DNA"/>
</dbReference>
<name>A0A9P9E902_9PLEO</name>
<evidence type="ECO:0000256" key="6">
    <source>
        <dbReference type="ARBA" id="ARBA00023163"/>
    </source>
</evidence>
<dbReference type="GO" id="GO:1990904">
    <property type="term" value="C:ribonucleoprotein complex"/>
    <property type="evidence" value="ECO:0007669"/>
    <property type="project" value="UniProtKB-KW"/>
</dbReference>
<dbReference type="Proteomes" id="UP000700596">
    <property type="component" value="Unassembled WGS sequence"/>
</dbReference>
<dbReference type="GO" id="GO:0005739">
    <property type="term" value="C:mitochondrion"/>
    <property type="evidence" value="ECO:0007669"/>
    <property type="project" value="UniProtKB-SubCell"/>
</dbReference>
<dbReference type="InterPro" id="IPR024629">
    <property type="entry name" value="Ribosomal_mL67"/>
</dbReference>
<protein>
    <recommendedName>
        <fullName evidence="8">Large ribosomal subunit protein mL67</fullName>
    </recommendedName>
</protein>
<proteinExistence type="inferred from homology"/>
<evidence type="ECO:0000256" key="9">
    <source>
        <dbReference type="SAM" id="Coils"/>
    </source>
</evidence>
<evidence type="ECO:0000256" key="1">
    <source>
        <dbReference type="ARBA" id="ARBA00004173"/>
    </source>
</evidence>
<organism evidence="10 11">
    <name type="scientific">Dendryphion nanum</name>
    <dbReference type="NCBI Taxonomy" id="256645"/>
    <lineage>
        <taxon>Eukaryota</taxon>
        <taxon>Fungi</taxon>
        <taxon>Dikarya</taxon>
        <taxon>Ascomycota</taxon>
        <taxon>Pezizomycotina</taxon>
        <taxon>Dothideomycetes</taxon>
        <taxon>Pleosporomycetidae</taxon>
        <taxon>Pleosporales</taxon>
        <taxon>Torulaceae</taxon>
        <taxon>Dendryphion</taxon>
    </lineage>
</organism>
<gene>
    <name evidence="10" type="ORF">B0J11DRAFT_520974</name>
</gene>
<keyword evidence="4" id="KW-0805">Transcription regulation</keyword>
<dbReference type="GO" id="GO:0003735">
    <property type="term" value="F:structural constituent of ribosome"/>
    <property type="evidence" value="ECO:0007669"/>
    <property type="project" value="TreeGrafter"/>
</dbReference>
<keyword evidence="5" id="KW-0496">Mitochondrion</keyword>
<dbReference type="GO" id="GO:0003697">
    <property type="term" value="F:single-stranded DNA binding"/>
    <property type="evidence" value="ECO:0007669"/>
    <property type="project" value="InterPro"/>
</dbReference>
<comment type="subcellular location">
    <subcellularLocation>
        <location evidence="1">Mitochondrion</location>
    </subcellularLocation>
</comment>
<sequence length="415" mass="48230">MPRKLPIPTTGKSKIWTDLLPADGLREHGRHIYMFRNVKTNQVIYTLYPRLVERNLKQLPFIGKHSVPPSVRPDHWTPFCRVGPFPSSDQGIHALRNLHEFRQLHQLCWKDSNPEFNQYGKKVLIKRLMDQKANSVADLAQVLLMQKSKARKMEIAEGHREDEQKRFLDKRWAELEAVAKTVDEGAIKDLEKKIRDCKSLLGETKGNAKESARLNAEIKEHKQEIRTLTWTQHIVRRQSRLQRRYEAKYEEVNQELRAQRKELRDKGKQNEALLIKKPRMPLNPIRKSLLPAALKSEPKSFNTELIEIHWANLEDAEYAEKWPSSAIHDTMERVIKKRRDGFVTELEWNLDTVQAQRQQAVDRLLQNPSQIDPVAFSDAPGAPDAIGTPVVMEPQKKTGIWQYIPNLNPFNRASP</sequence>
<evidence type="ECO:0000256" key="4">
    <source>
        <dbReference type="ARBA" id="ARBA00023015"/>
    </source>
</evidence>
<comment type="similarity">
    <text evidence="2">Belongs to the mitochondrion-specific ribosomal protein mL67 family.</text>
</comment>
<evidence type="ECO:0000256" key="2">
    <source>
        <dbReference type="ARBA" id="ARBA00010741"/>
    </source>
</evidence>
<dbReference type="OrthoDB" id="5333655at2759"/>
<feature type="coiled-coil region" evidence="9">
    <location>
        <begin position="187"/>
        <end position="273"/>
    </location>
</feature>
<keyword evidence="9" id="KW-0175">Coiled coil</keyword>
<evidence type="ECO:0000313" key="11">
    <source>
        <dbReference type="Proteomes" id="UP000700596"/>
    </source>
</evidence>
<reference evidence="10" key="1">
    <citation type="journal article" date="2021" name="Nat. Commun.">
        <title>Genetic determinants of endophytism in the Arabidopsis root mycobiome.</title>
        <authorList>
            <person name="Mesny F."/>
            <person name="Miyauchi S."/>
            <person name="Thiergart T."/>
            <person name="Pickel B."/>
            <person name="Atanasova L."/>
            <person name="Karlsson M."/>
            <person name="Huettel B."/>
            <person name="Barry K.W."/>
            <person name="Haridas S."/>
            <person name="Chen C."/>
            <person name="Bauer D."/>
            <person name="Andreopoulos W."/>
            <person name="Pangilinan J."/>
            <person name="LaButti K."/>
            <person name="Riley R."/>
            <person name="Lipzen A."/>
            <person name="Clum A."/>
            <person name="Drula E."/>
            <person name="Henrissat B."/>
            <person name="Kohler A."/>
            <person name="Grigoriev I.V."/>
            <person name="Martin F.M."/>
            <person name="Hacquard S."/>
        </authorList>
    </citation>
    <scope>NUCLEOTIDE SEQUENCE</scope>
    <source>
        <strain evidence="10">MPI-CAGE-CH-0243</strain>
    </source>
</reference>
<keyword evidence="11" id="KW-1185">Reference proteome</keyword>
<dbReference type="AlphaFoldDB" id="A0A9P9E902"/>
<dbReference type="PANTHER" id="PTHR28184">
    <property type="entry name" value="MITOCHONDRIAL HOMOLOGOUS RECOMBINATION PROTEIN 1"/>
    <property type="match status" value="1"/>
</dbReference>
<keyword evidence="6" id="KW-0804">Transcription</keyword>
<evidence type="ECO:0000256" key="7">
    <source>
        <dbReference type="ARBA" id="ARBA00023274"/>
    </source>
</evidence>
<evidence type="ECO:0000256" key="3">
    <source>
        <dbReference type="ARBA" id="ARBA00022980"/>
    </source>
</evidence>
<evidence type="ECO:0000256" key="8">
    <source>
        <dbReference type="ARBA" id="ARBA00035185"/>
    </source>
</evidence>
<accession>A0A9P9E902</accession>
<evidence type="ECO:0000256" key="5">
    <source>
        <dbReference type="ARBA" id="ARBA00023128"/>
    </source>
</evidence>
<evidence type="ECO:0000313" key="10">
    <source>
        <dbReference type="EMBL" id="KAH7132161.1"/>
    </source>
</evidence>
<dbReference type="GO" id="GO:0000150">
    <property type="term" value="F:DNA strand exchange activity"/>
    <property type="evidence" value="ECO:0007669"/>
    <property type="project" value="InterPro"/>
</dbReference>
<dbReference type="Pfam" id="PF12829">
    <property type="entry name" value="Mhr1"/>
    <property type="match status" value="1"/>
</dbReference>
<comment type="caution">
    <text evidence="10">The sequence shown here is derived from an EMBL/GenBank/DDBJ whole genome shotgun (WGS) entry which is preliminary data.</text>
</comment>
<keyword evidence="3" id="KW-0689">Ribosomal protein</keyword>
<keyword evidence="7" id="KW-0687">Ribonucleoprotein</keyword>